<dbReference type="SMART" id="SM00421">
    <property type="entry name" value="HTH_LUXR"/>
    <property type="match status" value="1"/>
</dbReference>
<dbReference type="PANTHER" id="PTHR44688">
    <property type="entry name" value="DNA-BINDING TRANSCRIPTIONAL ACTIVATOR DEVR_DOSR"/>
    <property type="match status" value="1"/>
</dbReference>
<accession>A0A645JEK8</accession>
<dbReference type="GO" id="GO:0006355">
    <property type="term" value="P:regulation of DNA-templated transcription"/>
    <property type="evidence" value="ECO:0007669"/>
    <property type="project" value="InterPro"/>
</dbReference>
<dbReference type="Gene3D" id="1.10.10.10">
    <property type="entry name" value="Winged helix-like DNA-binding domain superfamily/Winged helix DNA-binding domain"/>
    <property type="match status" value="1"/>
</dbReference>
<dbReference type="PANTHER" id="PTHR44688:SF16">
    <property type="entry name" value="DNA-BINDING TRANSCRIPTIONAL ACTIVATOR DEVR_DOSR"/>
    <property type="match status" value="1"/>
</dbReference>
<dbReference type="InterPro" id="IPR036388">
    <property type="entry name" value="WH-like_DNA-bd_sf"/>
</dbReference>
<keyword evidence="1" id="KW-0805">Transcription regulation</keyword>
<dbReference type="AlphaFoldDB" id="A0A645JEK8"/>
<sequence>MKEPQKILSLTPGILKLSDTFTHREKEIINCVLLGLSNREIASELFISENTVKTHLYNIYQKYGVRNRTSLLHKLNHKP</sequence>
<comment type="caution">
    <text evidence="5">The sequence shown here is derived from an EMBL/GenBank/DDBJ whole genome shotgun (WGS) entry which is preliminary data.</text>
</comment>
<proteinExistence type="predicted"/>
<dbReference type="PROSITE" id="PS50043">
    <property type="entry name" value="HTH_LUXR_2"/>
    <property type="match status" value="1"/>
</dbReference>
<evidence type="ECO:0000256" key="2">
    <source>
        <dbReference type="ARBA" id="ARBA00023125"/>
    </source>
</evidence>
<gene>
    <name evidence="5" type="primary">malT_25</name>
    <name evidence="5" type="ORF">SDC9_206539</name>
</gene>
<evidence type="ECO:0000259" key="4">
    <source>
        <dbReference type="PROSITE" id="PS50043"/>
    </source>
</evidence>
<dbReference type="InterPro" id="IPR016032">
    <property type="entry name" value="Sig_transdc_resp-reg_C-effctor"/>
</dbReference>
<evidence type="ECO:0000256" key="3">
    <source>
        <dbReference type="ARBA" id="ARBA00023163"/>
    </source>
</evidence>
<dbReference type="PROSITE" id="PS00622">
    <property type="entry name" value="HTH_LUXR_1"/>
    <property type="match status" value="1"/>
</dbReference>
<dbReference type="GO" id="GO:0003677">
    <property type="term" value="F:DNA binding"/>
    <property type="evidence" value="ECO:0007669"/>
    <property type="project" value="UniProtKB-KW"/>
</dbReference>
<feature type="domain" description="HTH luxR-type" evidence="4">
    <location>
        <begin position="14"/>
        <end position="79"/>
    </location>
</feature>
<keyword evidence="3" id="KW-0804">Transcription</keyword>
<dbReference type="SUPFAM" id="SSF46894">
    <property type="entry name" value="C-terminal effector domain of the bipartite response regulators"/>
    <property type="match status" value="1"/>
</dbReference>
<evidence type="ECO:0000256" key="1">
    <source>
        <dbReference type="ARBA" id="ARBA00023015"/>
    </source>
</evidence>
<dbReference type="EMBL" id="VSSQ01132060">
    <property type="protein sequence ID" value="MPN58824.1"/>
    <property type="molecule type" value="Genomic_DNA"/>
</dbReference>
<evidence type="ECO:0000313" key="5">
    <source>
        <dbReference type="EMBL" id="MPN58824.1"/>
    </source>
</evidence>
<dbReference type="Pfam" id="PF00196">
    <property type="entry name" value="GerE"/>
    <property type="match status" value="1"/>
</dbReference>
<dbReference type="InterPro" id="IPR000792">
    <property type="entry name" value="Tscrpt_reg_LuxR_C"/>
</dbReference>
<protein>
    <submittedName>
        <fullName evidence="5">HTH-type transcriptional regulator MalT</fullName>
    </submittedName>
</protein>
<name>A0A645JEK8_9ZZZZ</name>
<organism evidence="5">
    <name type="scientific">bioreactor metagenome</name>
    <dbReference type="NCBI Taxonomy" id="1076179"/>
    <lineage>
        <taxon>unclassified sequences</taxon>
        <taxon>metagenomes</taxon>
        <taxon>ecological metagenomes</taxon>
    </lineage>
</organism>
<keyword evidence="2" id="KW-0238">DNA-binding</keyword>
<dbReference type="FunFam" id="1.10.10.10:FF:000153">
    <property type="entry name" value="LuxR family transcriptional regulator"/>
    <property type="match status" value="1"/>
</dbReference>
<dbReference type="CDD" id="cd06170">
    <property type="entry name" value="LuxR_C_like"/>
    <property type="match status" value="1"/>
</dbReference>
<reference evidence="5" key="1">
    <citation type="submission" date="2019-08" db="EMBL/GenBank/DDBJ databases">
        <authorList>
            <person name="Kucharzyk K."/>
            <person name="Murdoch R.W."/>
            <person name="Higgins S."/>
            <person name="Loffler F."/>
        </authorList>
    </citation>
    <scope>NUCLEOTIDE SEQUENCE</scope>
</reference>
<dbReference type="PRINTS" id="PR00038">
    <property type="entry name" value="HTHLUXR"/>
</dbReference>